<dbReference type="EMBL" id="JBDKWZ010000002">
    <property type="protein sequence ID" value="MEN7547108.1"/>
    <property type="molecule type" value="Genomic_DNA"/>
</dbReference>
<dbReference type="PROSITE" id="PS51704">
    <property type="entry name" value="GP_PDE"/>
    <property type="match status" value="1"/>
</dbReference>
<dbReference type="RefSeq" id="WP_346819895.1">
    <property type="nucleotide sequence ID" value="NZ_JBDKWZ010000002.1"/>
</dbReference>
<sequence length="223" mass="25458">MPSPWGVDIVELDVRLTKDKVPVILHDGTIDRTTNGSGKIKDLTWKELQKLSLTDKQNQVTPYKVPSLQQALEQAKGKILIDLDLKVNSVDEIIAVIEQCKAEDQVFFFDSDYAILKAIQKQKPEWMLMPRCYSSKHTIKALKLFTPQIIHIDKGFYTAEVVQKIKDGKARVWMNALGDTDAEIRKGNAQKALDELLHFGANIIQTDEPELLLKALRKRKLHW</sequence>
<organism evidence="2 3">
    <name type="scientific">Rapidithrix thailandica</name>
    <dbReference type="NCBI Taxonomy" id="413964"/>
    <lineage>
        <taxon>Bacteria</taxon>
        <taxon>Pseudomonadati</taxon>
        <taxon>Bacteroidota</taxon>
        <taxon>Cytophagia</taxon>
        <taxon>Cytophagales</taxon>
        <taxon>Flammeovirgaceae</taxon>
        <taxon>Rapidithrix</taxon>
    </lineage>
</organism>
<dbReference type="GO" id="GO:0006580">
    <property type="term" value="P:ethanolamine metabolic process"/>
    <property type="evidence" value="ECO:0007669"/>
    <property type="project" value="TreeGrafter"/>
</dbReference>
<proteinExistence type="predicted"/>
<dbReference type="PANTHER" id="PTHR46320">
    <property type="entry name" value="GLYCEROPHOSPHODIESTER PHOSPHODIESTERASE 1"/>
    <property type="match status" value="1"/>
</dbReference>
<dbReference type="GO" id="GO:0070291">
    <property type="term" value="P:N-acylethanolamine metabolic process"/>
    <property type="evidence" value="ECO:0007669"/>
    <property type="project" value="TreeGrafter"/>
</dbReference>
<protein>
    <submittedName>
        <fullName evidence="2">Glycerophosphodiester phosphodiesterase family protein</fullName>
    </submittedName>
</protein>
<accession>A0AAW9S3Z4</accession>
<feature type="domain" description="GP-PDE" evidence="1">
    <location>
        <begin position="1"/>
        <end position="216"/>
    </location>
</feature>
<evidence type="ECO:0000313" key="3">
    <source>
        <dbReference type="Proteomes" id="UP001403385"/>
    </source>
</evidence>
<name>A0AAW9S3Z4_9BACT</name>
<dbReference type="SUPFAM" id="SSF51695">
    <property type="entry name" value="PLC-like phosphodiesterases"/>
    <property type="match status" value="1"/>
</dbReference>
<dbReference type="PANTHER" id="PTHR46320:SF1">
    <property type="entry name" value="GLYCEROPHOSPHODIESTER PHOSPHODIESTERASE 1"/>
    <property type="match status" value="1"/>
</dbReference>
<evidence type="ECO:0000313" key="2">
    <source>
        <dbReference type="EMBL" id="MEN7547108.1"/>
    </source>
</evidence>
<dbReference type="Proteomes" id="UP001403385">
    <property type="component" value="Unassembled WGS sequence"/>
</dbReference>
<comment type="caution">
    <text evidence="2">The sequence shown here is derived from an EMBL/GenBank/DDBJ whole genome shotgun (WGS) entry which is preliminary data.</text>
</comment>
<dbReference type="CDD" id="cd08566">
    <property type="entry name" value="GDPD_AtGDE_like"/>
    <property type="match status" value="1"/>
</dbReference>
<dbReference type="Gene3D" id="3.20.20.190">
    <property type="entry name" value="Phosphatidylinositol (PI) phosphodiesterase"/>
    <property type="match status" value="1"/>
</dbReference>
<evidence type="ECO:0000259" key="1">
    <source>
        <dbReference type="PROSITE" id="PS51704"/>
    </source>
</evidence>
<dbReference type="GO" id="GO:0006644">
    <property type="term" value="P:phospholipid metabolic process"/>
    <property type="evidence" value="ECO:0007669"/>
    <property type="project" value="TreeGrafter"/>
</dbReference>
<dbReference type="GO" id="GO:0008889">
    <property type="term" value="F:glycerophosphodiester phosphodiesterase activity"/>
    <property type="evidence" value="ECO:0007669"/>
    <property type="project" value="TreeGrafter"/>
</dbReference>
<dbReference type="Pfam" id="PF03009">
    <property type="entry name" value="GDPD"/>
    <property type="match status" value="1"/>
</dbReference>
<dbReference type="GO" id="GO:0005886">
    <property type="term" value="C:plasma membrane"/>
    <property type="evidence" value="ECO:0007669"/>
    <property type="project" value="TreeGrafter"/>
</dbReference>
<dbReference type="AlphaFoldDB" id="A0AAW9S3Z4"/>
<dbReference type="InterPro" id="IPR017946">
    <property type="entry name" value="PLC-like_Pdiesterase_TIM-brl"/>
</dbReference>
<dbReference type="InterPro" id="IPR030395">
    <property type="entry name" value="GP_PDE_dom"/>
</dbReference>
<reference evidence="2 3" key="1">
    <citation type="submission" date="2024-04" db="EMBL/GenBank/DDBJ databases">
        <title>Novel genus in family Flammeovirgaceae.</title>
        <authorList>
            <person name="Nguyen T.H."/>
            <person name="Vuong T.Q."/>
            <person name="Le H."/>
            <person name="Kim S.-G."/>
        </authorList>
    </citation>
    <scope>NUCLEOTIDE SEQUENCE [LARGE SCALE GENOMIC DNA]</scope>
    <source>
        <strain evidence="2 3">JCM 23209</strain>
    </source>
</reference>
<gene>
    <name evidence="2" type="ORF">AAG747_04270</name>
</gene>
<keyword evidence="3" id="KW-1185">Reference proteome</keyword>